<organism evidence="1">
    <name type="scientific">Ophidiomyces ophidiicola</name>
    <dbReference type="NCBI Taxonomy" id="1387563"/>
    <lineage>
        <taxon>Eukaryota</taxon>
        <taxon>Fungi</taxon>
        <taxon>Dikarya</taxon>
        <taxon>Ascomycota</taxon>
        <taxon>Pezizomycotina</taxon>
        <taxon>Eurotiomycetes</taxon>
        <taxon>Eurotiomycetidae</taxon>
        <taxon>Onygenales</taxon>
        <taxon>Onygenaceae</taxon>
        <taxon>Ophidiomyces</taxon>
    </lineage>
</organism>
<name>A0ACB8UME8_9EURO</name>
<gene>
    <name evidence="1" type="ORF">LOY88_006861</name>
</gene>
<evidence type="ECO:0000313" key="1">
    <source>
        <dbReference type="EMBL" id="KAI2381166.1"/>
    </source>
</evidence>
<proteinExistence type="predicted"/>
<dbReference type="EMBL" id="JALBCA010000256">
    <property type="protein sequence ID" value="KAI2381166.1"/>
    <property type="molecule type" value="Genomic_DNA"/>
</dbReference>
<feature type="non-terminal residue" evidence="1">
    <location>
        <position position="343"/>
    </location>
</feature>
<protein>
    <submittedName>
        <fullName evidence="1">Uncharacterized protein</fullName>
    </submittedName>
</protein>
<sequence>MAAADETCPRARALLLLPGAASPTFAALHAAYHAPLAAVLAACAARAASGLDLAVAVSGLAAPDNDHDHGHDHDHNNYTDDAARRRCQAFDHLQDVLAQLYRLLATAGASAGVALDGPGAVDTRVLFVDTAARAHQLGPVLRLADLAPAAVVYTLDTPAGAALLAAFQRSSSSNDKINNMKIPVEKLVCAANTPLPGAAVALSRAHTTPHYSVAVGGTFDHLHTGHKLLLTATLLALDPAVTTGPRRVVTIGITGDAMLANKKFREFLEPWEARRRGVCAFLQAIIEPAASSAWAVTEECTDGTVVAVVVVGAGGALELRFVALADALGPPATDARITALVVS</sequence>
<reference evidence="1" key="1">
    <citation type="journal article" date="2022" name="bioRxiv">
        <title>Population genetic analysis of Ophidiomyces ophidiicola, the causative agent of snake fungal disease, indicates recent introductions to the USA.</title>
        <authorList>
            <person name="Ladner J.T."/>
            <person name="Palmer J.M."/>
            <person name="Ettinger C.L."/>
            <person name="Stajich J.E."/>
            <person name="Farrell T.M."/>
            <person name="Glorioso B.M."/>
            <person name="Lawson B."/>
            <person name="Price S.J."/>
            <person name="Stengle A.G."/>
            <person name="Grear D.A."/>
            <person name="Lorch J.M."/>
        </authorList>
    </citation>
    <scope>NUCLEOTIDE SEQUENCE</scope>
    <source>
        <strain evidence="1">NWHC 24266-5</strain>
    </source>
</reference>
<accession>A0ACB8UME8</accession>
<comment type="caution">
    <text evidence="1">The sequence shown here is derived from an EMBL/GenBank/DDBJ whole genome shotgun (WGS) entry which is preliminary data.</text>
</comment>